<keyword evidence="4" id="KW-1185">Reference proteome</keyword>
<comment type="similarity">
    <text evidence="1">Belongs to the short-chain dehydrogenases/reductases (SDR) family.</text>
</comment>
<comment type="caution">
    <text evidence="3">The sequence shown here is derived from an EMBL/GenBank/DDBJ whole genome shotgun (WGS) entry which is preliminary data.</text>
</comment>
<dbReference type="RefSeq" id="WP_379270657.1">
    <property type="nucleotide sequence ID" value="NZ_JBHUGT010000044.1"/>
</dbReference>
<proteinExistence type="inferred from homology"/>
<dbReference type="Proteomes" id="UP001597493">
    <property type="component" value="Unassembled WGS sequence"/>
</dbReference>
<dbReference type="EMBL" id="JBHUMY010000006">
    <property type="protein sequence ID" value="MFD2659984.1"/>
    <property type="molecule type" value="Genomic_DNA"/>
</dbReference>
<accession>A0ABW5QUJ4</accession>
<dbReference type="InterPro" id="IPR036291">
    <property type="entry name" value="NAD(P)-bd_dom_sf"/>
</dbReference>
<dbReference type="PRINTS" id="PR00081">
    <property type="entry name" value="GDHRDH"/>
</dbReference>
<evidence type="ECO:0000313" key="4">
    <source>
        <dbReference type="Proteomes" id="UP001597493"/>
    </source>
</evidence>
<gene>
    <name evidence="3" type="ORF">ACFSW5_06845</name>
</gene>
<dbReference type="SUPFAM" id="SSF51735">
    <property type="entry name" value="NAD(P)-binding Rossmann-fold domains"/>
    <property type="match status" value="1"/>
</dbReference>
<name>A0ABW5QUJ4_9BACL</name>
<sequence length="324" mass="36010">MRTAIITGGSGGLGLESARRLAKANGDWMIVLASRNRERTEQAAESLIRDCAYPHVQAMRLDLASMKTIRDFVAEVKTRNLPQIQAFVCNAGVQYVQGTEYTEDGFEATFGTNHLGHYLLVRLMLPLLDASARIVVVSSDTHDPAKKTGMPAPQYFHPEQMADPDQSDAALAGLKASTRGQIRYTTSKHCNLYFVYGLECRLRQLRRDNPDLRIAVNAFNPGMMPGTGLARSYGRLARLAWHYALPLLRYIRPSVRSVEESGQALARLLIDESLAGTSGLYFDGYEAIASSLESYRQDRIEELWQWSERLTGLTGADDPASYIS</sequence>
<dbReference type="PANTHER" id="PTHR24320">
    <property type="entry name" value="RETINOL DEHYDROGENASE"/>
    <property type="match status" value="1"/>
</dbReference>
<evidence type="ECO:0000313" key="3">
    <source>
        <dbReference type="EMBL" id="MFD2659984.1"/>
    </source>
</evidence>
<evidence type="ECO:0000256" key="1">
    <source>
        <dbReference type="ARBA" id="ARBA00006484"/>
    </source>
</evidence>
<dbReference type="Pfam" id="PF00106">
    <property type="entry name" value="adh_short"/>
    <property type="match status" value="1"/>
</dbReference>
<protein>
    <submittedName>
        <fullName evidence="3">SDR family NAD(P)-dependent oxidoreductase</fullName>
    </submittedName>
</protein>
<dbReference type="PANTHER" id="PTHR24320:SF152">
    <property type="entry name" value="SHORT-CHAIN DEHYDROGENASE_REDUCTASE FAMILY PROTEIN"/>
    <property type="match status" value="1"/>
</dbReference>
<organism evidence="3 4">
    <name type="scientific">Paenibacillus thailandensis</name>
    <dbReference type="NCBI Taxonomy" id="393250"/>
    <lineage>
        <taxon>Bacteria</taxon>
        <taxon>Bacillati</taxon>
        <taxon>Bacillota</taxon>
        <taxon>Bacilli</taxon>
        <taxon>Bacillales</taxon>
        <taxon>Paenibacillaceae</taxon>
        <taxon>Paenibacillus</taxon>
    </lineage>
</organism>
<keyword evidence="2" id="KW-0560">Oxidoreductase</keyword>
<reference evidence="4" key="1">
    <citation type="journal article" date="2019" name="Int. J. Syst. Evol. Microbiol.">
        <title>The Global Catalogue of Microorganisms (GCM) 10K type strain sequencing project: providing services to taxonomists for standard genome sequencing and annotation.</title>
        <authorList>
            <consortium name="The Broad Institute Genomics Platform"/>
            <consortium name="The Broad Institute Genome Sequencing Center for Infectious Disease"/>
            <person name="Wu L."/>
            <person name="Ma J."/>
        </authorList>
    </citation>
    <scope>NUCLEOTIDE SEQUENCE [LARGE SCALE GENOMIC DNA]</scope>
    <source>
        <strain evidence="4">TISTR 1827</strain>
    </source>
</reference>
<dbReference type="Gene3D" id="3.40.50.720">
    <property type="entry name" value="NAD(P)-binding Rossmann-like Domain"/>
    <property type="match status" value="1"/>
</dbReference>
<dbReference type="InterPro" id="IPR002347">
    <property type="entry name" value="SDR_fam"/>
</dbReference>
<evidence type="ECO:0000256" key="2">
    <source>
        <dbReference type="ARBA" id="ARBA00023002"/>
    </source>
</evidence>